<feature type="compositionally biased region" description="Polar residues" evidence="1">
    <location>
        <begin position="1"/>
        <end position="10"/>
    </location>
</feature>
<name>A0AAD1USE3_EUPCR</name>
<feature type="compositionally biased region" description="Low complexity" evidence="1">
    <location>
        <begin position="27"/>
        <end position="42"/>
    </location>
</feature>
<feature type="transmembrane region" description="Helical" evidence="2">
    <location>
        <begin position="456"/>
        <end position="476"/>
    </location>
</feature>
<dbReference type="GO" id="GO:0005227">
    <property type="term" value="F:calcium-activated cation channel activity"/>
    <property type="evidence" value="ECO:0007669"/>
    <property type="project" value="InterPro"/>
</dbReference>
<feature type="transmembrane region" description="Helical" evidence="2">
    <location>
        <begin position="801"/>
        <end position="824"/>
    </location>
</feature>
<evidence type="ECO:0000256" key="2">
    <source>
        <dbReference type="SAM" id="Phobius"/>
    </source>
</evidence>
<keyword evidence="2" id="KW-0812">Transmembrane</keyword>
<feature type="transmembrane region" description="Helical" evidence="2">
    <location>
        <begin position="845"/>
        <end position="868"/>
    </location>
</feature>
<feature type="transmembrane region" description="Helical" evidence="2">
    <location>
        <begin position="961"/>
        <end position="988"/>
    </location>
</feature>
<feature type="transmembrane region" description="Helical" evidence="2">
    <location>
        <begin position="888"/>
        <end position="913"/>
    </location>
</feature>
<dbReference type="PANTHER" id="PTHR13018:SF135">
    <property type="entry name" value="CSC1_OSCA1-LIKE 7TM REGION DOMAIN-CONTAINING PROTEIN"/>
    <property type="match status" value="1"/>
</dbReference>
<dbReference type="GO" id="GO:0005886">
    <property type="term" value="C:plasma membrane"/>
    <property type="evidence" value="ECO:0007669"/>
    <property type="project" value="TreeGrafter"/>
</dbReference>
<evidence type="ECO:0000256" key="1">
    <source>
        <dbReference type="SAM" id="MobiDB-lite"/>
    </source>
</evidence>
<feature type="region of interest" description="Disordered" evidence="1">
    <location>
        <begin position="1"/>
        <end position="143"/>
    </location>
</feature>
<dbReference type="InterPro" id="IPR045122">
    <property type="entry name" value="Csc1-like"/>
</dbReference>
<organism evidence="3 4">
    <name type="scientific">Euplotes crassus</name>
    <dbReference type="NCBI Taxonomy" id="5936"/>
    <lineage>
        <taxon>Eukaryota</taxon>
        <taxon>Sar</taxon>
        <taxon>Alveolata</taxon>
        <taxon>Ciliophora</taxon>
        <taxon>Intramacronucleata</taxon>
        <taxon>Spirotrichea</taxon>
        <taxon>Hypotrichia</taxon>
        <taxon>Euplotida</taxon>
        <taxon>Euplotidae</taxon>
        <taxon>Moneuplotes</taxon>
    </lineage>
</organism>
<keyword evidence="4" id="KW-1185">Reference proteome</keyword>
<keyword evidence="2" id="KW-0472">Membrane</keyword>
<feature type="compositionally biased region" description="Basic and acidic residues" evidence="1">
    <location>
        <begin position="169"/>
        <end position="183"/>
    </location>
</feature>
<feature type="transmembrane region" description="Helical" evidence="2">
    <location>
        <begin position="1014"/>
        <end position="1030"/>
    </location>
</feature>
<dbReference type="Proteomes" id="UP001295684">
    <property type="component" value="Unassembled WGS sequence"/>
</dbReference>
<evidence type="ECO:0000313" key="3">
    <source>
        <dbReference type="EMBL" id="CAI2370365.1"/>
    </source>
</evidence>
<dbReference type="EMBL" id="CAMPGE010011537">
    <property type="protein sequence ID" value="CAI2370365.1"/>
    <property type="molecule type" value="Genomic_DNA"/>
</dbReference>
<dbReference type="AlphaFoldDB" id="A0AAD1USE3"/>
<feature type="region of interest" description="Disordered" evidence="1">
    <location>
        <begin position="169"/>
        <end position="188"/>
    </location>
</feature>
<gene>
    <name evidence="3" type="ORF">ECRASSUSDP1_LOCUS11676</name>
</gene>
<evidence type="ECO:0000313" key="4">
    <source>
        <dbReference type="Proteomes" id="UP001295684"/>
    </source>
</evidence>
<keyword evidence="2" id="KW-1133">Transmembrane helix</keyword>
<protein>
    <recommendedName>
        <fullName evidence="5">CSC1/OSCA1-like cytosolic domain-containing protein</fullName>
    </recommendedName>
</protein>
<feature type="transmembrane region" description="Helical" evidence="2">
    <location>
        <begin position="1074"/>
        <end position="1094"/>
    </location>
</feature>
<feature type="transmembrane region" description="Helical" evidence="2">
    <location>
        <begin position="294"/>
        <end position="315"/>
    </location>
</feature>
<feature type="transmembrane region" description="Helical" evidence="2">
    <location>
        <begin position="702"/>
        <end position="721"/>
    </location>
</feature>
<dbReference type="PANTHER" id="PTHR13018">
    <property type="entry name" value="PROBABLE MEMBRANE PROTEIN DUF221-RELATED"/>
    <property type="match status" value="1"/>
</dbReference>
<comment type="caution">
    <text evidence="3">The sequence shown here is derived from an EMBL/GenBank/DDBJ whole genome shotgun (WGS) entry which is preliminary data.</text>
</comment>
<proteinExistence type="predicted"/>
<sequence>MSDRGSSSEPPSADSGDESSSQERMDSISSSGVQSEVSLSKSYQEANPSQDQEDEKTSSPLKSKKGADPSVQDPESDKESMKAISIEDIEIKKADPEEAKEKPKDPESEKLEDAEREQRLKKNQDLLKNIVDGHEDQDPDSIEEDIEVARGMTENLRAKKSEQLVLVDISKEDEDRNEDEKQPENNGKADIGMITKAVSKFKKKNTKKNGKEEESYEEFVRKKTMVKTENGLNYSAMRDRLTKHHPHMIKDGEKVRYPVCATRTGWSSTNEKKRFTDLADLGVGVSLYFKFTKYMMLLFLFMAVITLPHMIFYILGGTEDFENSSSLTSLFGLTTLGNLGSAETMCDSTDSFTHSVYVFCTSGTLDEVEILGKEHSEGSTCSNKGEDLEVDNSCDYRDFSSTDKANVDNSFSSQCKGSKSCSFNLGSITFPSSCTGTPFIRVACKSEEIVGIKKSYISVGLVILDIISTYIFWFFLQRHGKFEYLEEDEIYGSALTGRDFTVMIKNLPKDEDPRVLKAKLWAFLEDLLEKHSDRAIRLADDPNAHRIVDINFGMSDYGVMHFYLKRTELSKQEAILNIKINIVSDTKMKEKDRQKKIKALQKKLAKVVKAKDKNEMNYTKFKETCSQQVVKAFVTCQSMEGKLRLLQLYNISRTAKCCNKSKLEDRKFEGKLLDVRHPTDPSLILWENLGVSRKQRCIRISIVALISFLLMIATFIIIVFSKSVEDGLREDYGSGSCPQFTIDQSAALEDQNKPSQERAGLMHCYCVQKFSSKGYGVRSIQFSDGKKYCDDWAVEYSLNNALIWAVVFMISTINVFLKVILRIISVHERRHDKTDLVISNTFKMFLVQLCNTTIILLVVNAKVGFMPSWSPIFNGEYEDFTTNWYKQIGASIILTMLLGIFSPHLANSMYWLAAGFKRWKDRYFTCNQRKTKQIFQADYEQVYMGAELLFEYRYSTLMTTIFVSLIFGTGMPILYTFSFFSLFMAYWVDKWTLLRIYQTPPRYNKDLNKTAREWVNVGIILHFMFGFWMYSNSIIFGTKQDSIFGIDIRSTTDDIDEDYPWLNLGDRVAQYHMVIYLLAFILFIVIFILKAFVFKTLHKCLACCRKNKADKLLGFMEDESKTFSNNYFECLQKTEYNNLSVHLREDRRLLAQFKEFLNTEEGKQEDFSEEDINQIHWLLARLETKRKDAEMVYKNKDRDGTIIIDPSYDIRDLKPYKFYISKLQKDLYKNAQDAQKEAHKE</sequence>
<reference evidence="3" key="1">
    <citation type="submission" date="2023-07" db="EMBL/GenBank/DDBJ databases">
        <authorList>
            <consortium name="AG Swart"/>
            <person name="Singh M."/>
            <person name="Singh A."/>
            <person name="Seah K."/>
            <person name="Emmerich C."/>
        </authorList>
    </citation>
    <scope>NUCLEOTIDE SEQUENCE</scope>
    <source>
        <strain evidence="3">DP1</strain>
    </source>
</reference>
<evidence type="ECO:0008006" key="5">
    <source>
        <dbReference type="Google" id="ProtNLM"/>
    </source>
</evidence>
<feature type="compositionally biased region" description="Basic and acidic residues" evidence="1">
    <location>
        <begin position="89"/>
        <end position="136"/>
    </location>
</feature>
<accession>A0AAD1USE3</accession>